<protein>
    <recommendedName>
        <fullName evidence="3">DUF559 domain-containing protein</fullName>
    </recommendedName>
</protein>
<dbReference type="AlphaFoldDB" id="A0A5C5BCD3"/>
<dbReference type="Proteomes" id="UP000313849">
    <property type="component" value="Unassembled WGS sequence"/>
</dbReference>
<gene>
    <name evidence="1" type="ORF">FH969_09795</name>
</gene>
<dbReference type="EMBL" id="VENP01000034">
    <property type="protein sequence ID" value="TNU73752.1"/>
    <property type="molecule type" value="Genomic_DNA"/>
</dbReference>
<proteinExistence type="predicted"/>
<dbReference type="OrthoDB" id="5144556at2"/>
<accession>A0A5C5BCD3</accession>
<dbReference type="RefSeq" id="WP_139987110.1">
    <property type="nucleotide sequence ID" value="NZ_VENP01000034.1"/>
</dbReference>
<organism evidence="1 2">
    <name type="scientific">Miniimonas arenae</name>
    <dbReference type="NCBI Taxonomy" id="676201"/>
    <lineage>
        <taxon>Bacteria</taxon>
        <taxon>Bacillati</taxon>
        <taxon>Actinomycetota</taxon>
        <taxon>Actinomycetes</taxon>
        <taxon>Micrococcales</taxon>
        <taxon>Beutenbergiaceae</taxon>
        <taxon>Miniimonas</taxon>
    </lineage>
</organism>
<evidence type="ECO:0000313" key="1">
    <source>
        <dbReference type="EMBL" id="TNU73752.1"/>
    </source>
</evidence>
<keyword evidence="2" id="KW-1185">Reference proteome</keyword>
<sequence>MNSAEQQGVLGELRRRGGAARVHELAATPHLIRLCVARGDLVRIERGCVALPDAARAFALAAQQNGLVSCVSRLHLLGVQVPGDPDVVHVSVPTHRGHAKALPDGVVRHHEEAQRDGELRATRFVDAVVRAVLCLVHSGTYDLAVGVVDQSLRRVPPGKVGAVRRYVLAQVARTSVALARALDDDIDRRARALRETEVRLVLRRGGLAVAPGIEIPTVGEVDMLVDGLLITEIDGFAYHRDRVLYRKDRRRDRTALDLTLLTHRYAWEDSDPLAVLARTRSRLVTMTGPLPFAEHVSDELRAGVEALRSAAVEPRNRVVGARHLTGAARAAVVWPV</sequence>
<reference evidence="1 2" key="1">
    <citation type="submission" date="2019-06" db="EMBL/GenBank/DDBJ databases">
        <title>Draft genome sequence of Miniimonas arenae KCTC 19750T isolated from sea sand.</title>
        <authorList>
            <person name="Park S.-J."/>
        </authorList>
    </citation>
    <scope>NUCLEOTIDE SEQUENCE [LARGE SCALE GENOMIC DNA]</scope>
    <source>
        <strain evidence="1 2">KCTC 19750</strain>
    </source>
</reference>
<evidence type="ECO:0000313" key="2">
    <source>
        <dbReference type="Proteomes" id="UP000313849"/>
    </source>
</evidence>
<name>A0A5C5BCD3_9MICO</name>
<evidence type="ECO:0008006" key="3">
    <source>
        <dbReference type="Google" id="ProtNLM"/>
    </source>
</evidence>
<comment type="caution">
    <text evidence="1">The sequence shown here is derived from an EMBL/GenBank/DDBJ whole genome shotgun (WGS) entry which is preliminary data.</text>
</comment>